<dbReference type="EMBL" id="SOFI01000003">
    <property type="protein sequence ID" value="TFB79427.1"/>
    <property type="molecule type" value="Genomic_DNA"/>
</dbReference>
<organism evidence="2 3">
    <name type="scientific">Terrimesophilobacter mesophilus</name>
    <dbReference type="NCBI Taxonomy" id="433647"/>
    <lineage>
        <taxon>Bacteria</taxon>
        <taxon>Bacillati</taxon>
        <taxon>Actinomycetota</taxon>
        <taxon>Actinomycetes</taxon>
        <taxon>Micrococcales</taxon>
        <taxon>Microbacteriaceae</taxon>
        <taxon>Terrimesophilobacter</taxon>
    </lineage>
</organism>
<dbReference type="OrthoDB" id="5118128at2"/>
<proteinExistence type="predicted"/>
<dbReference type="AlphaFoldDB" id="A0A4R8VC67"/>
<sequence>MQTPSGRPDRTLIVILSIIAAVVILALVVVFTRGGPAVLDPSTPEGVVQTYTNTVVSGDRDAAMKLLSSELRDNCDTSDVGILSSVRVTLVSTKVFGDTATVRVTIANDPNSGVFGGASYESEESFTLVREGGSNWKIDSTPWQLMICYKMEGNQ</sequence>
<reference evidence="2 3" key="1">
    <citation type="submission" date="2019-03" db="EMBL/GenBank/DDBJ databases">
        <title>Genomics of glacier-inhabiting Cryobacterium strains.</title>
        <authorList>
            <person name="Liu Q."/>
            <person name="Xin Y.-H."/>
        </authorList>
    </citation>
    <scope>NUCLEOTIDE SEQUENCE [LARGE SCALE GENOMIC DNA]</scope>
    <source>
        <strain evidence="2 3">CGMCC 1.10440</strain>
    </source>
</reference>
<name>A0A4R8VC67_9MICO</name>
<accession>A0A4R8VC67</accession>
<dbReference type="InterPro" id="IPR059026">
    <property type="entry name" value="LpqB_N"/>
</dbReference>
<gene>
    <name evidence="2" type="ORF">E3N84_04785</name>
</gene>
<feature type="domain" description="Lipoprotein LpqB N-terminal" evidence="1">
    <location>
        <begin position="42"/>
        <end position="148"/>
    </location>
</feature>
<comment type="caution">
    <text evidence="2">The sequence shown here is derived from an EMBL/GenBank/DDBJ whole genome shotgun (WGS) entry which is preliminary data.</text>
</comment>
<evidence type="ECO:0000313" key="2">
    <source>
        <dbReference type="EMBL" id="TFB79427.1"/>
    </source>
</evidence>
<keyword evidence="3" id="KW-1185">Reference proteome</keyword>
<protein>
    <recommendedName>
        <fullName evidence="1">Lipoprotein LpqB N-terminal domain-containing protein</fullName>
    </recommendedName>
</protein>
<evidence type="ECO:0000313" key="3">
    <source>
        <dbReference type="Proteomes" id="UP000298488"/>
    </source>
</evidence>
<dbReference type="Pfam" id="PF25976">
    <property type="entry name" value="LpqB_N"/>
    <property type="match status" value="1"/>
</dbReference>
<dbReference type="RefSeq" id="WP_104095300.1">
    <property type="nucleotide sequence ID" value="NZ_JACHBP010000001.1"/>
</dbReference>
<evidence type="ECO:0000259" key="1">
    <source>
        <dbReference type="Pfam" id="PF25976"/>
    </source>
</evidence>
<dbReference type="Proteomes" id="UP000298488">
    <property type="component" value="Unassembled WGS sequence"/>
</dbReference>